<organism evidence="2 3">
    <name type="scientific">Candidatus Thalassospirochaeta sargassi</name>
    <dbReference type="NCBI Taxonomy" id="3119039"/>
    <lineage>
        <taxon>Bacteria</taxon>
        <taxon>Pseudomonadati</taxon>
        <taxon>Spirochaetota</taxon>
        <taxon>Spirochaetia</taxon>
        <taxon>Spirochaetales</taxon>
        <taxon>Spirochaetaceae</taxon>
        <taxon>Candidatus Thalassospirochaeta</taxon>
    </lineage>
</organism>
<proteinExistence type="predicted"/>
<dbReference type="PANTHER" id="PTHR30383">
    <property type="entry name" value="THIOESTERASE 1/PROTEASE 1/LYSOPHOSPHOLIPASE L1"/>
    <property type="match status" value="1"/>
</dbReference>
<dbReference type="Proteomes" id="UP001221217">
    <property type="component" value="Unassembled WGS sequence"/>
</dbReference>
<dbReference type="PANTHER" id="PTHR30383:SF29">
    <property type="entry name" value="SGNH HYDROLASE-TYPE ESTERASE DOMAIN-CONTAINING PROTEIN"/>
    <property type="match status" value="1"/>
</dbReference>
<keyword evidence="2" id="KW-0378">Hydrolase</keyword>
<comment type="caution">
    <text evidence="2">The sequence shown here is derived from an EMBL/GenBank/DDBJ whole genome shotgun (WGS) entry which is preliminary data.</text>
</comment>
<evidence type="ECO:0000313" key="2">
    <source>
        <dbReference type="EMBL" id="MDC7225779.1"/>
    </source>
</evidence>
<dbReference type="EMBL" id="JAQQAL010000009">
    <property type="protein sequence ID" value="MDC7225779.1"/>
    <property type="molecule type" value="Genomic_DNA"/>
</dbReference>
<dbReference type="InterPro" id="IPR013830">
    <property type="entry name" value="SGNH_hydro"/>
</dbReference>
<dbReference type="AlphaFoldDB" id="A0AAJ1IAP3"/>
<dbReference type="GO" id="GO:0016788">
    <property type="term" value="F:hydrolase activity, acting on ester bonds"/>
    <property type="evidence" value="ECO:0007669"/>
    <property type="project" value="UniProtKB-ARBA"/>
</dbReference>
<protein>
    <submittedName>
        <fullName evidence="2">SGNH/GDSL hydrolase family protein</fullName>
    </submittedName>
</protein>
<reference evidence="2 3" key="1">
    <citation type="submission" date="2022-12" db="EMBL/GenBank/DDBJ databases">
        <title>Metagenome assembled genome from gulf of manar.</title>
        <authorList>
            <person name="Kohli P."/>
            <person name="Pk S."/>
            <person name="Venkata Ramana C."/>
            <person name="Sasikala C."/>
        </authorList>
    </citation>
    <scope>NUCLEOTIDE SEQUENCE [LARGE SCALE GENOMIC DNA]</scope>
    <source>
        <strain evidence="2">JB008</strain>
    </source>
</reference>
<gene>
    <name evidence="2" type="ORF">PQJ61_03325</name>
</gene>
<dbReference type="CDD" id="cd01839">
    <property type="entry name" value="SGNH_arylesterase_like"/>
    <property type="match status" value="1"/>
</dbReference>
<dbReference type="Pfam" id="PF13472">
    <property type="entry name" value="Lipase_GDSL_2"/>
    <property type="match status" value="1"/>
</dbReference>
<feature type="domain" description="SGNH hydrolase-type esterase" evidence="1">
    <location>
        <begin position="6"/>
        <end position="204"/>
    </location>
</feature>
<evidence type="ECO:0000313" key="3">
    <source>
        <dbReference type="Proteomes" id="UP001221217"/>
    </source>
</evidence>
<dbReference type="InterPro" id="IPR036514">
    <property type="entry name" value="SGNH_hydro_sf"/>
</dbReference>
<evidence type="ECO:0000259" key="1">
    <source>
        <dbReference type="Pfam" id="PF13472"/>
    </source>
</evidence>
<accession>A0AAJ1IAP3</accession>
<dbReference type="Gene3D" id="3.40.50.1110">
    <property type="entry name" value="SGNH hydrolase"/>
    <property type="match status" value="1"/>
</dbReference>
<sequence>MKNILCFGDSNTWGYDGENGERFPYDKRWTSLVQAELGNAYNIIPEGLNGRTTVWDDPFNPCRNGHDALPFCLLSHKPLDLVILMLGTNDSKNFYHNTPFSIGKGIRRLVEMIQASDAGRGGAAPRILLMSPAPVIQGDQSRASFDLREFADIDGHDPSIVSGGLAGEYRKKAEEYGCDFLDAGTVAEVCTADGVHLTAEGHKALASAVSSKLREMGV</sequence>
<name>A0AAJ1IAP3_9SPIO</name>
<dbReference type="SUPFAM" id="SSF52266">
    <property type="entry name" value="SGNH hydrolase"/>
    <property type="match status" value="1"/>
</dbReference>
<dbReference type="InterPro" id="IPR051532">
    <property type="entry name" value="Ester_Hydrolysis_Enzymes"/>
</dbReference>